<sequence length="105" mass="12423">MTQSLFNLNFEHILAVFDDNPFVTDAFEDSFNVHFTTDHTIYPATKDRSNEVYYLLNTYINDPKYLSLISDRSKQKEANQFLYKLESLTHVPDDTWFVICDRSEL</sequence>
<dbReference type="AlphaFoldDB" id="A0A0N9EFF5"/>
<organism evidence="1">
    <name type="scientific">Staphylococcus aureus</name>
    <dbReference type="NCBI Taxonomy" id="1280"/>
    <lineage>
        <taxon>Bacteria</taxon>
        <taxon>Bacillati</taxon>
        <taxon>Bacillota</taxon>
        <taxon>Bacilli</taxon>
        <taxon>Bacillales</taxon>
        <taxon>Staphylococcaceae</taxon>
        <taxon>Staphylococcus</taxon>
    </lineage>
</organism>
<dbReference type="RefSeq" id="WP_031588367.1">
    <property type="nucleotide sequence ID" value="NZ_CP019945.1"/>
</dbReference>
<name>A0A0N9EFF5_STAAU</name>
<reference evidence="1" key="1">
    <citation type="journal article" date="2015" name="Antimicrob. Agents Chemother.">
        <title>Novel Type XII Staphylococcal Cassette Chromosome mec Harboring a New Cassette Chromosome Recombinase, CcrC2.</title>
        <authorList>
            <person name="Wu Z."/>
            <person name="Li F."/>
            <person name="Liu D."/>
            <person name="Xue H."/>
            <person name="Zhao X."/>
        </authorList>
    </citation>
    <scope>NUCLEOTIDE SEQUENCE</scope>
    <source>
        <strain evidence="1">BA01611</strain>
    </source>
</reference>
<evidence type="ECO:0000313" key="1">
    <source>
        <dbReference type="EMBL" id="ALF44670.1"/>
    </source>
</evidence>
<proteinExistence type="predicted"/>
<protein>
    <submittedName>
        <fullName evidence="1">Uncharacterized protein</fullName>
    </submittedName>
</protein>
<accession>A0A0N9EFF5</accession>
<dbReference type="EMBL" id="KR187111">
    <property type="protein sequence ID" value="ALF44670.1"/>
    <property type="molecule type" value="Genomic_DNA"/>
</dbReference>